<evidence type="ECO:0000313" key="3">
    <source>
        <dbReference type="EnsemblMetazoa" id="ISCW018313-PA"/>
    </source>
</evidence>
<evidence type="ECO:0000313" key="4">
    <source>
        <dbReference type="Proteomes" id="UP000001555"/>
    </source>
</evidence>
<feature type="transmembrane region" description="Helical" evidence="1">
    <location>
        <begin position="120"/>
        <end position="139"/>
    </location>
</feature>
<protein>
    <submittedName>
        <fullName evidence="2 3">Uncharacterized protein</fullName>
    </submittedName>
</protein>
<sequence>MRCLGLTLGSGSSPVCSRLRYLGIVFRRRSAFERGTCRSVSCRVCLKSVPGFEDLFILFLLFFFFFFCKLLIVCFHCTTEKRHLRATNFWQFPTEFASSRQQRSSALSLKQLFRQLSRSSFFFFFFFFCLNAYWCYSLQCNDS</sequence>
<keyword evidence="1" id="KW-0472">Membrane</keyword>
<dbReference type="EMBL" id="DS709658">
    <property type="protein sequence ID" value="EEC05814.1"/>
    <property type="molecule type" value="Genomic_DNA"/>
</dbReference>
<feature type="transmembrane region" description="Helical" evidence="1">
    <location>
        <begin position="56"/>
        <end position="75"/>
    </location>
</feature>
<evidence type="ECO:0000313" key="2">
    <source>
        <dbReference type="EMBL" id="EEC05814.1"/>
    </source>
</evidence>
<name>B7PGU2_IXOSC</name>
<dbReference type="PaxDb" id="6945-B7PGU2"/>
<dbReference type="EMBL" id="ABJB010274751">
    <property type="status" value="NOT_ANNOTATED_CDS"/>
    <property type="molecule type" value="Genomic_DNA"/>
</dbReference>
<dbReference type="Proteomes" id="UP000001555">
    <property type="component" value="Unassembled WGS sequence"/>
</dbReference>
<keyword evidence="1" id="KW-1133">Transmembrane helix</keyword>
<reference evidence="3" key="2">
    <citation type="submission" date="2020-05" db="UniProtKB">
        <authorList>
            <consortium name="EnsemblMetazoa"/>
        </authorList>
    </citation>
    <scope>IDENTIFICATION</scope>
    <source>
        <strain evidence="3">wikel</strain>
    </source>
</reference>
<accession>B7PGU2</accession>
<keyword evidence="1" id="KW-0812">Transmembrane</keyword>
<dbReference type="InParanoid" id="B7PGU2"/>
<dbReference type="HOGENOM" id="CLU_1808325_0_0_1"/>
<evidence type="ECO:0000256" key="1">
    <source>
        <dbReference type="SAM" id="Phobius"/>
    </source>
</evidence>
<gene>
    <name evidence="2" type="ORF">IscW_ISCW018313</name>
</gene>
<reference evidence="2 4" key="1">
    <citation type="submission" date="2008-03" db="EMBL/GenBank/DDBJ databases">
        <title>Annotation of Ixodes scapularis.</title>
        <authorList>
            <consortium name="Ixodes scapularis Genome Project Consortium"/>
            <person name="Caler E."/>
            <person name="Hannick L.I."/>
            <person name="Bidwell S."/>
            <person name="Joardar V."/>
            <person name="Thiagarajan M."/>
            <person name="Amedeo P."/>
            <person name="Galinsky K.J."/>
            <person name="Schobel S."/>
            <person name="Inman J."/>
            <person name="Hostetler J."/>
            <person name="Miller J."/>
            <person name="Hammond M."/>
            <person name="Megy K."/>
            <person name="Lawson D."/>
            <person name="Kodira C."/>
            <person name="Sutton G."/>
            <person name="Meyer J."/>
            <person name="Hill C.A."/>
            <person name="Birren B."/>
            <person name="Nene V."/>
            <person name="Collins F."/>
            <person name="Alarcon-Chaidez F."/>
            <person name="Wikel S."/>
            <person name="Strausberg R."/>
        </authorList>
    </citation>
    <scope>NUCLEOTIDE SEQUENCE [LARGE SCALE GENOMIC DNA]</scope>
    <source>
        <strain evidence="4">Wikel</strain>
        <strain evidence="2">Wikel colony</strain>
    </source>
</reference>
<keyword evidence="4" id="KW-1185">Reference proteome</keyword>
<dbReference type="VEuPathDB" id="VectorBase:ISCW018313"/>
<dbReference type="AlphaFoldDB" id="B7PGU2"/>
<dbReference type="VEuPathDB" id="VectorBase:ISCI018313"/>
<dbReference type="EnsemblMetazoa" id="ISCW018313-RA">
    <property type="protein sequence ID" value="ISCW018313-PA"/>
    <property type="gene ID" value="ISCW018313"/>
</dbReference>
<organism>
    <name type="scientific">Ixodes scapularis</name>
    <name type="common">Black-legged tick</name>
    <name type="synonym">Deer tick</name>
    <dbReference type="NCBI Taxonomy" id="6945"/>
    <lineage>
        <taxon>Eukaryota</taxon>
        <taxon>Metazoa</taxon>
        <taxon>Ecdysozoa</taxon>
        <taxon>Arthropoda</taxon>
        <taxon>Chelicerata</taxon>
        <taxon>Arachnida</taxon>
        <taxon>Acari</taxon>
        <taxon>Parasitiformes</taxon>
        <taxon>Ixodida</taxon>
        <taxon>Ixodoidea</taxon>
        <taxon>Ixodidae</taxon>
        <taxon>Ixodinae</taxon>
        <taxon>Ixodes</taxon>
    </lineage>
</organism>
<proteinExistence type="predicted"/>